<sequence>MDSLYDEIRVALHAIWLRRWLALAVAWIICILGWLVVALIPNTYQSTAKVLVNVNQVVSDQVSGTQVDTRRQIDEVRQTLTSVAALEKVVVATGIVAPGASDKARLSAASALQKKIVVLATQDNVFQVTDSVSLSDKSDSENARLAPQVLTELIAVARDQRSAGGRLNARQSIDFLNAQLESRGKDLQQAEQRRVAFETNNVGLMPGIGSASQRMESARAEINQIESQLVSARSSLAALNGQLASTPATVAGGIGAVGGSVARQQLAAAQSDLASMKARGLTDSHPDVIATRAQVEALRAQAAREGPAGASGQITNPAYGSLQAMRAERQATVTALESRKAQLQGDVTSMLSQRIQEPEVAAEYDRINRDYTVMKDQYDQLAAQLEQARLRGDLEVETDAVSIAVIDPPSQPRAPVSPNRPLLLAGILIVGLVGGAGAAFAQGQIQTSYPTASRLERASGLPVIGSITESLTAPLVEERKRKMKWLAGGSAGLIGLFAILMIVEFVQRGMVA</sequence>
<dbReference type="RefSeq" id="WP_147122863.1">
    <property type="nucleotide sequence ID" value="NZ_VOPY01000002.1"/>
</dbReference>
<evidence type="ECO:0000256" key="5">
    <source>
        <dbReference type="ARBA" id="ARBA00023136"/>
    </source>
</evidence>
<dbReference type="InterPro" id="IPR003856">
    <property type="entry name" value="LPS_length_determ_N"/>
</dbReference>
<feature type="domain" description="Tyrosine-protein kinase G-rich" evidence="9">
    <location>
        <begin position="366"/>
        <end position="441"/>
    </location>
</feature>
<dbReference type="NCBIfam" id="TIGR03007">
    <property type="entry name" value="pepcterm_ChnLen"/>
    <property type="match status" value="1"/>
</dbReference>
<evidence type="ECO:0000256" key="6">
    <source>
        <dbReference type="SAM" id="Coils"/>
    </source>
</evidence>
<evidence type="ECO:0000313" key="11">
    <source>
        <dbReference type="Proteomes" id="UP000321129"/>
    </source>
</evidence>
<dbReference type="Gene3D" id="1.10.287.1490">
    <property type="match status" value="1"/>
</dbReference>
<dbReference type="GO" id="GO:0004713">
    <property type="term" value="F:protein tyrosine kinase activity"/>
    <property type="evidence" value="ECO:0007669"/>
    <property type="project" value="TreeGrafter"/>
</dbReference>
<keyword evidence="3 7" id="KW-0812">Transmembrane</keyword>
<evidence type="ECO:0000256" key="7">
    <source>
        <dbReference type="SAM" id="Phobius"/>
    </source>
</evidence>
<evidence type="ECO:0000256" key="2">
    <source>
        <dbReference type="ARBA" id="ARBA00022475"/>
    </source>
</evidence>
<dbReference type="InterPro" id="IPR032807">
    <property type="entry name" value="GNVR"/>
</dbReference>
<dbReference type="OrthoDB" id="9795292at2"/>
<protein>
    <submittedName>
        <fullName evidence="10">Chain-length determining protein</fullName>
    </submittedName>
</protein>
<feature type="transmembrane region" description="Helical" evidence="7">
    <location>
        <begin position="485"/>
        <end position="506"/>
    </location>
</feature>
<keyword evidence="5 7" id="KW-0472">Membrane</keyword>
<dbReference type="GO" id="GO:0005886">
    <property type="term" value="C:plasma membrane"/>
    <property type="evidence" value="ECO:0007669"/>
    <property type="project" value="UniProtKB-SubCell"/>
</dbReference>
<evidence type="ECO:0000259" key="9">
    <source>
        <dbReference type="Pfam" id="PF13807"/>
    </source>
</evidence>
<evidence type="ECO:0000313" key="10">
    <source>
        <dbReference type="EMBL" id="TXC68908.1"/>
    </source>
</evidence>
<evidence type="ECO:0000256" key="4">
    <source>
        <dbReference type="ARBA" id="ARBA00022989"/>
    </source>
</evidence>
<proteinExistence type="predicted"/>
<dbReference type="AlphaFoldDB" id="A0A5C6UB31"/>
<keyword evidence="6" id="KW-0175">Coiled coil</keyword>
<reference evidence="10 11" key="1">
    <citation type="submission" date="2019-08" db="EMBL/GenBank/DDBJ databases">
        <title>Sphingorhabdus soil sp. nov., isolated from arctic soil.</title>
        <authorList>
            <person name="Liu Y."/>
        </authorList>
    </citation>
    <scope>NUCLEOTIDE SEQUENCE [LARGE SCALE GENOMIC DNA]</scope>
    <source>
        <strain evidence="10 11">D-2Q-5-6</strain>
    </source>
</reference>
<evidence type="ECO:0000256" key="3">
    <source>
        <dbReference type="ARBA" id="ARBA00022692"/>
    </source>
</evidence>
<dbReference type="InterPro" id="IPR014345">
    <property type="entry name" value="XrtA_polysacc_chain"/>
</dbReference>
<feature type="coiled-coil region" evidence="6">
    <location>
        <begin position="173"/>
        <end position="242"/>
    </location>
</feature>
<comment type="subcellular location">
    <subcellularLocation>
        <location evidence="1">Cell membrane</location>
        <topology evidence="1">Multi-pass membrane protein</topology>
    </subcellularLocation>
</comment>
<evidence type="ECO:0000259" key="8">
    <source>
        <dbReference type="Pfam" id="PF02706"/>
    </source>
</evidence>
<keyword evidence="2" id="KW-1003">Cell membrane</keyword>
<keyword evidence="4 7" id="KW-1133">Transmembrane helix</keyword>
<dbReference type="InterPro" id="IPR050445">
    <property type="entry name" value="Bact_polysacc_biosynth/exp"/>
</dbReference>
<accession>A0A5C6UB31</accession>
<name>A0A5C6UB31_9SPHN</name>
<feature type="transmembrane region" description="Helical" evidence="7">
    <location>
        <begin position="422"/>
        <end position="441"/>
    </location>
</feature>
<feature type="domain" description="Polysaccharide chain length determinant N-terminal" evidence="8">
    <location>
        <begin position="13"/>
        <end position="90"/>
    </location>
</feature>
<feature type="transmembrane region" description="Helical" evidence="7">
    <location>
        <begin position="20"/>
        <end position="40"/>
    </location>
</feature>
<evidence type="ECO:0000256" key="1">
    <source>
        <dbReference type="ARBA" id="ARBA00004651"/>
    </source>
</evidence>
<comment type="caution">
    <text evidence="10">The sequence shown here is derived from an EMBL/GenBank/DDBJ whole genome shotgun (WGS) entry which is preliminary data.</text>
</comment>
<gene>
    <name evidence="10" type="ORF">FSZ31_08085</name>
</gene>
<dbReference type="PANTHER" id="PTHR32309:SF13">
    <property type="entry name" value="FERRIC ENTEROBACTIN TRANSPORT PROTEIN FEPE"/>
    <property type="match status" value="1"/>
</dbReference>
<organism evidence="10 11">
    <name type="scientific">Flavisphingopyxis soli</name>
    <dbReference type="NCBI Taxonomy" id="2601267"/>
    <lineage>
        <taxon>Bacteria</taxon>
        <taxon>Pseudomonadati</taxon>
        <taxon>Pseudomonadota</taxon>
        <taxon>Alphaproteobacteria</taxon>
        <taxon>Sphingomonadales</taxon>
        <taxon>Sphingopyxidaceae</taxon>
        <taxon>Flavisphingopyxis</taxon>
    </lineage>
</organism>
<dbReference type="Pfam" id="PF02706">
    <property type="entry name" value="Wzz"/>
    <property type="match status" value="1"/>
</dbReference>
<dbReference type="PANTHER" id="PTHR32309">
    <property type="entry name" value="TYROSINE-PROTEIN KINASE"/>
    <property type="match status" value="1"/>
</dbReference>
<dbReference type="Proteomes" id="UP000321129">
    <property type="component" value="Unassembled WGS sequence"/>
</dbReference>
<dbReference type="EMBL" id="VOPY01000002">
    <property type="protein sequence ID" value="TXC68908.1"/>
    <property type="molecule type" value="Genomic_DNA"/>
</dbReference>
<keyword evidence="11" id="KW-1185">Reference proteome</keyword>
<dbReference type="Pfam" id="PF13807">
    <property type="entry name" value="GNVR"/>
    <property type="match status" value="1"/>
</dbReference>